<comment type="caution">
    <text evidence="1">The sequence shown here is derived from an EMBL/GenBank/DDBJ whole genome shotgun (WGS) entry which is preliminary data.</text>
</comment>
<name>A0ABP5DYX7_9ACTN</name>
<sequence length="63" mass="6976">MSDQPEDDAAADLAKQTLDGTRQRLADLDSLPISEHVAVFDQLHRDLSTVLNTIDQQEDQGRA</sequence>
<organism evidence="1 2">
    <name type="scientific">Nocardiopsis rhodophaea</name>
    <dbReference type="NCBI Taxonomy" id="280238"/>
    <lineage>
        <taxon>Bacteria</taxon>
        <taxon>Bacillati</taxon>
        <taxon>Actinomycetota</taxon>
        <taxon>Actinomycetes</taxon>
        <taxon>Streptosporangiales</taxon>
        <taxon>Nocardiopsidaceae</taxon>
        <taxon>Nocardiopsis</taxon>
    </lineage>
</organism>
<dbReference type="RefSeq" id="WP_344160576.1">
    <property type="nucleotide sequence ID" value="NZ_BAAAPC010000004.1"/>
</dbReference>
<keyword evidence="2" id="KW-1185">Reference proteome</keyword>
<gene>
    <name evidence="1" type="ORF">GCM10009799_10990</name>
</gene>
<evidence type="ECO:0000313" key="1">
    <source>
        <dbReference type="EMBL" id="GAA1987211.1"/>
    </source>
</evidence>
<evidence type="ECO:0000313" key="2">
    <source>
        <dbReference type="Proteomes" id="UP001501585"/>
    </source>
</evidence>
<reference evidence="2" key="1">
    <citation type="journal article" date="2019" name="Int. J. Syst. Evol. Microbiol.">
        <title>The Global Catalogue of Microorganisms (GCM) 10K type strain sequencing project: providing services to taxonomists for standard genome sequencing and annotation.</title>
        <authorList>
            <consortium name="The Broad Institute Genomics Platform"/>
            <consortium name="The Broad Institute Genome Sequencing Center for Infectious Disease"/>
            <person name="Wu L."/>
            <person name="Ma J."/>
        </authorList>
    </citation>
    <scope>NUCLEOTIDE SEQUENCE [LARGE SCALE GENOMIC DNA]</scope>
    <source>
        <strain evidence="2">JCM 15313</strain>
    </source>
</reference>
<proteinExistence type="predicted"/>
<accession>A0ABP5DYX7</accession>
<dbReference type="Proteomes" id="UP001501585">
    <property type="component" value="Unassembled WGS sequence"/>
</dbReference>
<dbReference type="EMBL" id="BAAAPC010000004">
    <property type="protein sequence ID" value="GAA1987211.1"/>
    <property type="molecule type" value="Genomic_DNA"/>
</dbReference>
<protein>
    <submittedName>
        <fullName evidence="1">Uncharacterized protein</fullName>
    </submittedName>
</protein>